<organism evidence="2 3">
    <name type="scientific">Trematosphaeria pertusa</name>
    <dbReference type="NCBI Taxonomy" id="390896"/>
    <lineage>
        <taxon>Eukaryota</taxon>
        <taxon>Fungi</taxon>
        <taxon>Dikarya</taxon>
        <taxon>Ascomycota</taxon>
        <taxon>Pezizomycotina</taxon>
        <taxon>Dothideomycetes</taxon>
        <taxon>Pleosporomycetidae</taxon>
        <taxon>Pleosporales</taxon>
        <taxon>Massarineae</taxon>
        <taxon>Trematosphaeriaceae</taxon>
        <taxon>Trematosphaeria</taxon>
    </lineage>
</organism>
<name>A0A6A6IMW2_9PLEO</name>
<reference evidence="2" key="1">
    <citation type="journal article" date="2020" name="Stud. Mycol.">
        <title>101 Dothideomycetes genomes: a test case for predicting lifestyles and emergence of pathogens.</title>
        <authorList>
            <person name="Haridas S."/>
            <person name="Albert R."/>
            <person name="Binder M."/>
            <person name="Bloem J."/>
            <person name="Labutti K."/>
            <person name="Salamov A."/>
            <person name="Andreopoulos B."/>
            <person name="Baker S."/>
            <person name="Barry K."/>
            <person name="Bills G."/>
            <person name="Bluhm B."/>
            <person name="Cannon C."/>
            <person name="Castanera R."/>
            <person name="Culley D."/>
            <person name="Daum C."/>
            <person name="Ezra D."/>
            <person name="Gonzalez J."/>
            <person name="Henrissat B."/>
            <person name="Kuo A."/>
            <person name="Liang C."/>
            <person name="Lipzen A."/>
            <person name="Lutzoni F."/>
            <person name="Magnuson J."/>
            <person name="Mondo S."/>
            <person name="Nolan M."/>
            <person name="Ohm R."/>
            <person name="Pangilinan J."/>
            <person name="Park H.-J."/>
            <person name="Ramirez L."/>
            <person name="Alfaro M."/>
            <person name="Sun H."/>
            <person name="Tritt A."/>
            <person name="Yoshinaga Y."/>
            <person name="Zwiers L.-H."/>
            <person name="Turgeon B."/>
            <person name="Goodwin S."/>
            <person name="Spatafora J."/>
            <person name="Crous P."/>
            <person name="Grigoriev I."/>
        </authorList>
    </citation>
    <scope>NUCLEOTIDE SEQUENCE</scope>
    <source>
        <strain evidence="2">CBS 122368</strain>
    </source>
</reference>
<evidence type="ECO:0000256" key="1">
    <source>
        <dbReference type="SAM" id="MobiDB-lite"/>
    </source>
</evidence>
<dbReference type="GeneID" id="54588173"/>
<gene>
    <name evidence="2" type="ORF">BU26DRAFT_592644</name>
</gene>
<feature type="compositionally biased region" description="Pro residues" evidence="1">
    <location>
        <begin position="111"/>
        <end position="126"/>
    </location>
</feature>
<dbReference type="Proteomes" id="UP000800094">
    <property type="component" value="Unassembled WGS sequence"/>
</dbReference>
<feature type="compositionally biased region" description="Basic and acidic residues" evidence="1">
    <location>
        <begin position="19"/>
        <end position="30"/>
    </location>
</feature>
<dbReference type="RefSeq" id="XP_033686442.1">
    <property type="nucleotide sequence ID" value="XM_033834843.1"/>
</dbReference>
<evidence type="ECO:0000313" key="3">
    <source>
        <dbReference type="Proteomes" id="UP000800094"/>
    </source>
</evidence>
<accession>A0A6A6IMW2</accession>
<feature type="compositionally biased region" description="Polar residues" evidence="1">
    <location>
        <begin position="1"/>
        <end position="10"/>
    </location>
</feature>
<dbReference type="AlphaFoldDB" id="A0A6A6IMW2"/>
<feature type="region of interest" description="Disordered" evidence="1">
    <location>
        <begin position="57"/>
        <end position="147"/>
    </location>
</feature>
<feature type="region of interest" description="Disordered" evidence="1">
    <location>
        <begin position="237"/>
        <end position="260"/>
    </location>
</feature>
<dbReference type="EMBL" id="ML987193">
    <property type="protein sequence ID" value="KAF2251438.1"/>
    <property type="molecule type" value="Genomic_DNA"/>
</dbReference>
<feature type="compositionally biased region" description="Low complexity" evidence="1">
    <location>
        <begin position="78"/>
        <end position="96"/>
    </location>
</feature>
<evidence type="ECO:0000313" key="2">
    <source>
        <dbReference type="EMBL" id="KAF2251438.1"/>
    </source>
</evidence>
<keyword evidence="3" id="KW-1185">Reference proteome</keyword>
<feature type="compositionally biased region" description="Low complexity" evidence="1">
    <location>
        <begin position="127"/>
        <end position="136"/>
    </location>
</feature>
<proteinExistence type="predicted"/>
<protein>
    <submittedName>
        <fullName evidence="2">Uncharacterized protein</fullName>
    </submittedName>
</protein>
<sequence>MSTTGHSSSPDAARTGTRAKADNATREPHTPTKGGDVMSPLLKELELSVLEIGEQLTRESAAKNHVISPVRDSEETSEGSQPMSISSGSPASSTAGEEGGVSLLDNHWPPSSSPTPSPPSALPLPAPVRSSSTSSTDNAAAKKEEQTWAGRTAYENIPHADWNIWRRCCTCHTAYFAAGEHTNVCYCGHEKCEECCWASDFGGIRSVRHRGDSPNGITQSTLSILISSLPSFQSAAEYPSHERNTTHRFQQQQRKRQQST</sequence>
<feature type="region of interest" description="Disordered" evidence="1">
    <location>
        <begin position="1"/>
        <end position="41"/>
    </location>
</feature>